<dbReference type="InterPro" id="IPR050740">
    <property type="entry name" value="Aldehyde_DH_Superfamily"/>
</dbReference>
<dbReference type="AlphaFoldDB" id="A0A261TMP2"/>
<dbReference type="SUPFAM" id="SSF53720">
    <property type="entry name" value="ALDH-like"/>
    <property type="match status" value="1"/>
</dbReference>
<dbReference type="InterPro" id="IPR016163">
    <property type="entry name" value="Ald_DH_C"/>
</dbReference>
<dbReference type="GO" id="GO:0009450">
    <property type="term" value="P:gamma-aminobutyric acid catabolic process"/>
    <property type="evidence" value="ECO:0007669"/>
    <property type="project" value="TreeGrafter"/>
</dbReference>
<keyword evidence="2" id="KW-0560">Oxidoreductase</keyword>
<dbReference type="Proteomes" id="UP000216885">
    <property type="component" value="Unassembled WGS sequence"/>
</dbReference>
<dbReference type="InterPro" id="IPR016161">
    <property type="entry name" value="Ald_DH/histidinol_DH"/>
</dbReference>
<feature type="domain" description="Aldehyde dehydrogenase" evidence="3">
    <location>
        <begin position="38"/>
        <end position="490"/>
    </location>
</feature>
<evidence type="ECO:0000313" key="4">
    <source>
        <dbReference type="EMBL" id="OZI50869.1"/>
    </source>
</evidence>
<accession>A0A261TMP2</accession>
<sequence>MAQPAHESQARSQQQTTQALNLIAGRWATAAGGRVGVRHDPATGAVAGYYADSDAQDAQMAIAAAHQAFYGTAWAQSPRRRQMAMLRWADQLESQSEALAQLLTLENGKVLAQSRGEIAAAISEIRYYAGLTRHIPGHVFEVEPGAFATLLKEPAGVAGLIIPWNAPAVLLIRALTPAMAAGCTVVIKSAWQTARLSAALIAPLVGDPDVPAGVVNLLTESGNEVAQALVSSSDVDVISFTGSNAVGQRIMAAAAPTMKKLSLELGGKSCCVVFDDVDVKWAAPRLAAAATIISGQQCTAARRVLVHASRYEEMKLALRDALAALKVGPGDAPGSQIGPLIDPNALQQVQTGIDAAQQMADEVVLAGHRLQGELASGCFMSPSLVAHRDTNAFFVQEEIFGPLLVLERFEDEAEAVARANHTDYGLSASVWTHDGARSMRVARALRNGTVWINDHNKLFAEAETGGYRRSGIGRLHGFDALIDFMEIKHIYQEAGVVGQ</sequence>
<dbReference type="Gene3D" id="3.40.309.10">
    <property type="entry name" value="Aldehyde Dehydrogenase, Chain A, domain 2"/>
    <property type="match status" value="1"/>
</dbReference>
<dbReference type="InterPro" id="IPR015590">
    <property type="entry name" value="Aldehyde_DH_dom"/>
</dbReference>
<keyword evidence="5" id="KW-1185">Reference proteome</keyword>
<dbReference type="RefSeq" id="WP_094839241.1">
    <property type="nucleotide sequence ID" value="NZ_NEVQ01000022.1"/>
</dbReference>
<protein>
    <submittedName>
        <fullName evidence="4">Aldehyde dehydrogenase</fullName>
    </submittedName>
</protein>
<dbReference type="EMBL" id="NEVQ01000022">
    <property type="protein sequence ID" value="OZI50869.1"/>
    <property type="molecule type" value="Genomic_DNA"/>
</dbReference>
<evidence type="ECO:0000256" key="2">
    <source>
        <dbReference type="ARBA" id="ARBA00023002"/>
    </source>
</evidence>
<dbReference type="InterPro" id="IPR016162">
    <property type="entry name" value="Ald_DH_N"/>
</dbReference>
<organism evidence="4 5">
    <name type="scientific">Bordetella genomosp. 4</name>
    <dbReference type="NCBI Taxonomy" id="463044"/>
    <lineage>
        <taxon>Bacteria</taxon>
        <taxon>Pseudomonadati</taxon>
        <taxon>Pseudomonadota</taxon>
        <taxon>Betaproteobacteria</taxon>
        <taxon>Burkholderiales</taxon>
        <taxon>Alcaligenaceae</taxon>
        <taxon>Bordetella</taxon>
    </lineage>
</organism>
<evidence type="ECO:0000256" key="1">
    <source>
        <dbReference type="ARBA" id="ARBA00009986"/>
    </source>
</evidence>
<dbReference type="PANTHER" id="PTHR43353:SF5">
    <property type="entry name" value="SUCCINATE-SEMIALDEHYDE DEHYDROGENASE, MITOCHONDRIAL"/>
    <property type="match status" value="1"/>
</dbReference>
<dbReference type="Pfam" id="PF00171">
    <property type="entry name" value="Aldedh"/>
    <property type="match status" value="1"/>
</dbReference>
<dbReference type="FunFam" id="3.40.605.10:FF:000007">
    <property type="entry name" value="NAD/NADP-dependent betaine aldehyde dehydrogenase"/>
    <property type="match status" value="1"/>
</dbReference>
<comment type="caution">
    <text evidence="4">The sequence shown here is derived from an EMBL/GenBank/DDBJ whole genome shotgun (WGS) entry which is preliminary data.</text>
</comment>
<dbReference type="Gene3D" id="3.40.605.10">
    <property type="entry name" value="Aldehyde Dehydrogenase, Chain A, domain 1"/>
    <property type="match status" value="1"/>
</dbReference>
<dbReference type="GO" id="GO:0004777">
    <property type="term" value="F:succinate-semialdehyde dehydrogenase (NAD+) activity"/>
    <property type="evidence" value="ECO:0007669"/>
    <property type="project" value="TreeGrafter"/>
</dbReference>
<evidence type="ECO:0000313" key="5">
    <source>
        <dbReference type="Proteomes" id="UP000216885"/>
    </source>
</evidence>
<gene>
    <name evidence="4" type="ORF">CAL20_23915</name>
</gene>
<reference evidence="4 5" key="1">
    <citation type="submission" date="2017-05" db="EMBL/GenBank/DDBJ databases">
        <title>Complete and WGS of Bordetella genogroups.</title>
        <authorList>
            <person name="Spilker T."/>
            <person name="LiPuma J."/>
        </authorList>
    </citation>
    <scope>NUCLEOTIDE SEQUENCE [LARGE SCALE GENOMIC DNA]</scope>
    <source>
        <strain evidence="4 5">AU9919</strain>
    </source>
</reference>
<proteinExistence type="inferred from homology"/>
<evidence type="ECO:0000259" key="3">
    <source>
        <dbReference type="Pfam" id="PF00171"/>
    </source>
</evidence>
<name>A0A261TMP2_9BORD</name>
<comment type="similarity">
    <text evidence="1">Belongs to the aldehyde dehydrogenase family.</text>
</comment>
<dbReference type="PANTHER" id="PTHR43353">
    <property type="entry name" value="SUCCINATE-SEMIALDEHYDE DEHYDROGENASE, MITOCHONDRIAL"/>
    <property type="match status" value="1"/>
</dbReference>